<evidence type="ECO:0000259" key="5">
    <source>
        <dbReference type="Pfam" id="PF00149"/>
    </source>
</evidence>
<dbReference type="PANTHER" id="PTHR31302">
    <property type="entry name" value="TRANSMEMBRANE PROTEIN WITH METALLOPHOSPHOESTERASE DOMAIN-RELATED"/>
    <property type="match status" value="1"/>
</dbReference>
<sequence length="277" mass="31574">MKIIKRLTLIILCFLVVAWVYSIKIEPKMLIKKEIKLKNDINYNNGNVKIIQFSDVHLGDFFSLNQLEKVVKKINENEPDIVVFTGDLIDVASQYENINEISNVLSKIDAKLGKYAVYGNHDYGGGAVRVYENIMKESGFKVLVNENHSIKVSPNKNINILGVDDVLLGKPNIEKTVKNIRRNDYNILLSHEPDYVDKFKDYNIDLVLSGHSHGGQVYIPFYGPLKSTTYGEKYTRGLYNLNNQRDTKLYVNTGLGNTKLPIRLGNVPNISLFEIEY</sequence>
<keyword evidence="2" id="KW-0479">Metal-binding</keyword>
<dbReference type="InterPro" id="IPR051158">
    <property type="entry name" value="Metallophosphoesterase_sf"/>
</dbReference>
<dbReference type="AlphaFoldDB" id="A0A1I0W4H7"/>
<dbReference type="Pfam" id="PF00149">
    <property type="entry name" value="Metallophos"/>
    <property type="match status" value="1"/>
</dbReference>
<evidence type="ECO:0000256" key="1">
    <source>
        <dbReference type="ARBA" id="ARBA00001968"/>
    </source>
</evidence>
<accession>A0A1I0W4H7</accession>
<comment type="cofactor">
    <cofactor evidence="1">
        <name>a divalent metal cation</name>
        <dbReference type="ChEBI" id="CHEBI:60240"/>
    </cofactor>
</comment>
<dbReference type="GO" id="GO:0016020">
    <property type="term" value="C:membrane"/>
    <property type="evidence" value="ECO:0007669"/>
    <property type="project" value="GOC"/>
</dbReference>
<protein>
    <recommendedName>
        <fullName evidence="5">Calcineurin-like phosphoesterase domain-containing protein</fullName>
    </recommendedName>
</protein>
<dbReference type="OrthoDB" id="9780884at2"/>
<dbReference type="SUPFAM" id="SSF56300">
    <property type="entry name" value="Metallo-dependent phosphatases"/>
    <property type="match status" value="1"/>
</dbReference>
<keyword evidence="3" id="KW-0378">Hydrolase</keyword>
<dbReference type="PANTHER" id="PTHR31302:SF25">
    <property type="entry name" value="PHOSPHOESTERASE"/>
    <property type="match status" value="1"/>
</dbReference>
<evidence type="ECO:0000313" key="6">
    <source>
        <dbReference type="EMBL" id="SFA83238.1"/>
    </source>
</evidence>
<dbReference type="Gene3D" id="3.60.21.10">
    <property type="match status" value="1"/>
</dbReference>
<dbReference type="InterPro" id="IPR004843">
    <property type="entry name" value="Calcineurin-like_PHP"/>
</dbReference>
<name>A0A1I0W4H7_9CLOT</name>
<dbReference type="GO" id="GO:0046872">
    <property type="term" value="F:metal ion binding"/>
    <property type="evidence" value="ECO:0007669"/>
    <property type="project" value="UniProtKB-KW"/>
</dbReference>
<dbReference type="STRING" id="84698.SAMN04488528_100411"/>
<dbReference type="Proteomes" id="UP000198619">
    <property type="component" value="Unassembled WGS sequence"/>
</dbReference>
<dbReference type="GO" id="GO:0008758">
    <property type="term" value="F:UDP-2,3-diacylglucosamine hydrolase activity"/>
    <property type="evidence" value="ECO:0007669"/>
    <property type="project" value="TreeGrafter"/>
</dbReference>
<evidence type="ECO:0000256" key="4">
    <source>
        <dbReference type="ARBA" id="ARBA00061089"/>
    </source>
</evidence>
<evidence type="ECO:0000256" key="2">
    <source>
        <dbReference type="ARBA" id="ARBA00022723"/>
    </source>
</evidence>
<dbReference type="RefSeq" id="WP_090038772.1">
    <property type="nucleotide sequence ID" value="NZ_FOKI01000004.1"/>
</dbReference>
<dbReference type="GO" id="GO:0009245">
    <property type="term" value="P:lipid A biosynthetic process"/>
    <property type="evidence" value="ECO:0007669"/>
    <property type="project" value="TreeGrafter"/>
</dbReference>
<feature type="domain" description="Calcineurin-like phosphoesterase" evidence="5">
    <location>
        <begin position="49"/>
        <end position="214"/>
    </location>
</feature>
<dbReference type="EMBL" id="FOKI01000004">
    <property type="protein sequence ID" value="SFA83238.1"/>
    <property type="molecule type" value="Genomic_DNA"/>
</dbReference>
<comment type="similarity">
    <text evidence="4">Belongs to the metallophosphoesterase superfamily.</text>
</comment>
<dbReference type="CDD" id="cd07385">
    <property type="entry name" value="MPP_YkuE_C"/>
    <property type="match status" value="1"/>
</dbReference>
<gene>
    <name evidence="6" type="ORF">SAMN04488528_100411</name>
</gene>
<dbReference type="InterPro" id="IPR029052">
    <property type="entry name" value="Metallo-depent_PP-like"/>
</dbReference>
<proteinExistence type="inferred from homology"/>
<organism evidence="6 7">
    <name type="scientific">Clostridium frigidicarnis</name>
    <dbReference type="NCBI Taxonomy" id="84698"/>
    <lineage>
        <taxon>Bacteria</taxon>
        <taxon>Bacillati</taxon>
        <taxon>Bacillota</taxon>
        <taxon>Clostridia</taxon>
        <taxon>Eubacteriales</taxon>
        <taxon>Clostridiaceae</taxon>
        <taxon>Clostridium</taxon>
    </lineage>
</organism>
<reference evidence="6 7" key="1">
    <citation type="submission" date="2016-10" db="EMBL/GenBank/DDBJ databases">
        <authorList>
            <person name="de Groot N.N."/>
        </authorList>
    </citation>
    <scope>NUCLEOTIDE SEQUENCE [LARGE SCALE GENOMIC DNA]</scope>
    <source>
        <strain evidence="6 7">DSM 12271</strain>
    </source>
</reference>
<evidence type="ECO:0000256" key="3">
    <source>
        <dbReference type="ARBA" id="ARBA00022801"/>
    </source>
</evidence>
<dbReference type="FunFam" id="3.60.21.10:FF:000028">
    <property type="entry name" value="Putative metallophosphoesterase"/>
    <property type="match status" value="1"/>
</dbReference>
<evidence type="ECO:0000313" key="7">
    <source>
        <dbReference type="Proteomes" id="UP000198619"/>
    </source>
</evidence>
<keyword evidence="7" id="KW-1185">Reference proteome</keyword>